<reference evidence="1" key="1">
    <citation type="submission" date="2019-04" db="EMBL/GenBank/DDBJ databases">
        <title>Microbes associate with the intestines of laboratory mice.</title>
        <authorList>
            <person name="Navarre W."/>
            <person name="Wong E."/>
            <person name="Huang K."/>
            <person name="Tropini C."/>
            <person name="Ng K."/>
            <person name="Yu B."/>
        </authorList>
    </citation>
    <scope>NUCLEOTIDE SEQUENCE</scope>
    <source>
        <strain evidence="1">NM72_1-8</strain>
    </source>
</reference>
<evidence type="ECO:0000313" key="1">
    <source>
        <dbReference type="EMBL" id="TGX99520.1"/>
    </source>
</evidence>
<accession>A0AC61R168</accession>
<dbReference type="EMBL" id="SRZB01000007">
    <property type="protein sequence ID" value="TGX99520.1"/>
    <property type="molecule type" value="Genomic_DNA"/>
</dbReference>
<keyword evidence="2" id="KW-1185">Reference proteome</keyword>
<name>A0AC61R168_9FIRM</name>
<comment type="caution">
    <text evidence="1">The sequence shown here is derived from an EMBL/GenBank/DDBJ whole genome shotgun (WGS) entry which is preliminary data.</text>
</comment>
<gene>
    <name evidence="1" type="ORF">E5357_05500</name>
</gene>
<organism evidence="1 2">
    <name type="scientific">Hominisplanchenecus murintestinalis</name>
    <dbReference type="NCBI Taxonomy" id="2941517"/>
    <lineage>
        <taxon>Bacteria</taxon>
        <taxon>Bacillati</taxon>
        <taxon>Bacillota</taxon>
        <taxon>Clostridia</taxon>
        <taxon>Lachnospirales</taxon>
        <taxon>Lachnospiraceae</taxon>
        <taxon>Hominisplanchenecus</taxon>
    </lineage>
</organism>
<protein>
    <submittedName>
        <fullName evidence="1">Pilus assembly protein</fullName>
    </submittedName>
</protein>
<dbReference type="Proteomes" id="UP000307720">
    <property type="component" value="Unassembled WGS sequence"/>
</dbReference>
<sequence>MAGKVAEALQDAGKQMAVYAYVKEQALGKEEISASKIVSLIYAKNRINRTLEADAPSVSLMRSSVLKKDGIIDLVAEYKFRWKMPFFSFSDFPILQRARIRAWTGRSSVDNGGNENGDSGGKVYVTTNGNVYHKSRDCTHIRLSVRQEPESRVSGLRNVDGGKYHPCEKCGGSGSRIYVTDTGDRYHSSAACSGLKREVIEIPLPQAEGWKACSRCG</sequence>
<proteinExistence type="predicted"/>
<evidence type="ECO:0000313" key="2">
    <source>
        <dbReference type="Proteomes" id="UP000307720"/>
    </source>
</evidence>